<evidence type="ECO:0000313" key="3">
    <source>
        <dbReference type="EMBL" id="EPZ17241.1"/>
    </source>
</evidence>
<name>S9ZRJ8_9RHOO</name>
<comment type="caution">
    <text evidence="3">The sequence shown here is derived from an EMBL/GenBank/DDBJ whole genome shotgun (WGS) entry which is preliminary data.</text>
</comment>
<reference evidence="3 4" key="1">
    <citation type="submission" date="2013-06" db="EMBL/GenBank/DDBJ databases">
        <title>Draft genome sequence of Thauera terpenica.</title>
        <authorList>
            <person name="Liu B."/>
            <person name="Frostegard A.H."/>
            <person name="Shapleigh J.P."/>
        </authorList>
    </citation>
    <scope>NUCLEOTIDE SEQUENCE [LARGE SCALE GENOMIC DNA]</scope>
    <source>
        <strain evidence="3 4">58Eu</strain>
    </source>
</reference>
<keyword evidence="4" id="KW-1185">Reference proteome</keyword>
<dbReference type="OrthoDB" id="9798585at2"/>
<proteinExistence type="predicted"/>
<evidence type="ECO:0000256" key="1">
    <source>
        <dbReference type="SAM" id="MobiDB-lite"/>
    </source>
</evidence>
<dbReference type="RefSeq" id="WP_021247524.1">
    <property type="nucleotide sequence ID" value="NZ_ATJV01000001.1"/>
</dbReference>
<protein>
    <recommendedName>
        <fullName evidence="2">Cupin type-2 domain-containing protein</fullName>
    </recommendedName>
</protein>
<dbReference type="CDD" id="cd06981">
    <property type="entry name" value="cupin_reut_a1446"/>
    <property type="match status" value="1"/>
</dbReference>
<accession>S9ZRJ8</accession>
<dbReference type="EMBL" id="ATJV01000001">
    <property type="protein sequence ID" value="EPZ17241.1"/>
    <property type="molecule type" value="Genomic_DNA"/>
</dbReference>
<dbReference type="InterPro" id="IPR011051">
    <property type="entry name" value="RmlC_Cupin_sf"/>
</dbReference>
<dbReference type="Proteomes" id="UP000015455">
    <property type="component" value="Unassembled WGS sequence"/>
</dbReference>
<feature type="compositionally biased region" description="Pro residues" evidence="1">
    <location>
        <begin position="1"/>
        <end position="11"/>
    </location>
</feature>
<organism evidence="3 4">
    <name type="scientific">Thauera terpenica 58Eu</name>
    <dbReference type="NCBI Taxonomy" id="1348657"/>
    <lineage>
        <taxon>Bacteria</taxon>
        <taxon>Pseudomonadati</taxon>
        <taxon>Pseudomonadota</taxon>
        <taxon>Betaproteobacteria</taxon>
        <taxon>Rhodocyclales</taxon>
        <taxon>Zoogloeaceae</taxon>
        <taxon>Thauera</taxon>
    </lineage>
</organism>
<dbReference type="AlphaFoldDB" id="S9ZRJ8"/>
<dbReference type="STRING" id="1348657.M622_00300"/>
<dbReference type="InterPro" id="IPR014710">
    <property type="entry name" value="RmlC-like_jellyroll"/>
</dbReference>
<evidence type="ECO:0000313" key="4">
    <source>
        <dbReference type="Proteomes" id="UP000015455"/>
    </source>
</evidence>
<feature type="domain" description="Cupin type-2" evidence="2">
    <location>
        <begin position="57"/>
        <end position="109"/>
    </location>
</feature>
<evidence type="ECO:0000259" key="2">
    <source>
        <dbReference type="Pfam" id="PF07883"/>
    </source>
</evidence>
<dbReference type="SUPFAM" id="SSF51182">
    <property type="entry name" value="RmlC-like cupins"/>
    <property type="match status" value="1"/>
</dbReference>
<dbReference type="eggNOG" id="COG0662">
    <property type="taxonomic scope" value="Bacteria"/>
</dbReference>
<feature type="region of interest" description="Disordered" evidence="1">
    <location>
        <begin position="1"/>
        <end position="20"/>
    </location>
</feature>
<sequence length="124" mass="13314">MAEQEPSPPHPAGAKALRRGNLFSPLPPAGLEEHFELLFAGGACRVERIVSHGQASPPGFWYEQPEDEWVVLLQGSAELGFADGARLALEPGDWVELPAGCPHRVEATAVGTVWLAVHCARDPD</sequence>
<gene>
    <name evidence="3" type="ORF">M622_00300</name>
</gene>
<dbReference type="Gene3D" id="2.60.120.10">
    <property type="entry name" value="Jelly Rolls"/>
    <property type="match status" value="1"/>
</dbReference>
<dbReference type="InterPro" id="IPR013096">
    <property type="entry name" value="Cupin_2"/>
</dbReference>
<dbReference type="PATRIC" id="fig|1348657.5.peg.60"/>
<dbReference type="Pfam" id="PF07883">
    <property type="entry name" value="Cupin_2"/>
    <property type="match status" value="1"/>
</dbReference>